<keyword evidence="2 6" id="KW-0812">Transmembrane</keyword>
<dbReference type="GO" id="GO:0051301">
    <property type="term" value="P:cell division"/>
    <property type="evidence" value="ECO:0007669"/>
    <property type="project" value="InterPro"/>
</dbReference>
<dbReference type="PANTHER" id="PTHR30627">
    <property type="entry name" value="PEPTIDOGLYCAN D,D-TRANSPEPTIDASE"/>
    <property type="match status" value="1"/>
</dbReference>
<dbReference type="GO" id="GO:0008360">
    <property type="term" value="P:regulation of cell shape"/>
    <property type="evidence" value="ECO:0007669"/>
    <property type="project" value="UniProtKB-KW"/>
</dbReference>
<dbReference type="GO" id="GO:0008658">
    <property type="term" value="F:penicillin binding"/>
    <property type="evidence" value="ECO:0007669"/>
    <property type="project" value="InterPro"/>
</dbReference>
<dbReference type="Gene3D" id="3.90.1310.10">
    <property type="entry name" value="Penicillin-binding protein 2a (Domain 2)"/>
    <property type="match status" value="1"/>
</dbReference>
<dbReference type="SUPFAM" id="SSF56601">
    <property type="entry name" value="beta-lactamase/transpeptidase-like"/>
    <property type="match status" value="1"/>
</dbReference>
<evidence type="ECO:0000256" key="6">
    <source>
        <dbReference type="SAM" id="Phobius"/>
    </source>
</evidence>
<keyword evidence="4 6" id="KW-1133">Transmembrane helix</keyword>
<dbReference type="GO" id="GO:0071555">
    <property type="term" value="P:cell wall organization"/>
    <property type="evidence" value="ECO:0007669"/>
    <property type="project" value="TreeGrafter"/>
</dbReference>
<evidence type="ECO:0000256" key="1">
    <source>
        <dbReference type="ARBA" id="ARBA00004141"/>
    </source>
</evidence>
<dbReference type="PANTHER" id="PTHR30627:SF2">
    <property type="entry name" value="PEPTIDOGLYCAN D,D-TRANSPEPTIDASE MRDA"/>
    <property type="match status" value="1"/>
</dbReference>
<feature type="domain" description="Penicillin-binding protein transpeptidase" evidence="7">
    <location>
        <begin position="840"/>
        <end position="1163"/>
    </location>
</feature>
<dbReference type="InterPro" id="IPR036138">
    <property type="entry name" value="PBP_dimer_sf"/>
</dbReference>
<feature type="transmembrane region" description="Helical" evidence="6">
    <location>
        <begin position="209"/>
        <end position="229"/>
    </location>
</feature>
<organism evidence="8 9">
    <name type="scientific">Eiseniibacteriota bacterium</name>
    <dbReference type="NCBI Taxonomy" id="2212470"/>
    <lineage>
        <taxon>Bacteria</taxon>
        <taxon>Candidatus Eiseniibacteriota</taxon>
    </lineage>
</organism>
<dbReference type="InterPro" id="IPR012338">
    <property type="entry name" value="Beta-lactam/transpept-like"/>
</dbReference>
<feature type="transmembrane region" description="Helical" evidence="6">
    <location>
        <begin position="266"/>
        <end position="286"/>
    </location>
</feature>
<dbReference type="SUPFAM" id="SSF56519">
    <property type="entry name" value="Penicillin binding protein dimerisation domain"/>
    <property type="match status" value="1"/>
</dbReference>
<dbReference type="Pfam" id="PF00905">
    <property type="entry name" value="Transpeptidase"/>
    <property type="match status" value="1"/>
</dbReference>
<dbReference type="InterPro" id="IPR050515">
    <property type="entry name" value="Beta-lactam/transpept"/>
</dbReference>
<dbReference type="Gene3D" id="3.40.710.10">
    <property type="entry name" value="DD-peptidase/beta-lactamase superfamily"/>
    <property type="match status" value="1"/>
</dbReference>
<feature type="transmembrane region" description="Helical" evidence="6">
    <location>
        <begin position="556"/>
        <end position="581"/>
    </location>
</feature>
<evidence type="ECO:0000256" key="4">
    <source>
        <dbReference type="ARBA" id="ARBA00022989"/>
    </source>
</evidence>
<evidence type="ECO:0000256" key="2">
    <source>
        <dbReference type="ARBA" id="ARBA00022692"/>
    </source>
</evidence>
<evidence type="ECO:0000313" key="8">
    <source>
        <dbReference type="EMBL" id="TMQ52340.1"/>
    </source>
</evidence>
<feature type="transmembrane region" description="Helical" evidence="6">
    <location>
        <begin position="307"/>
        <end position="326"/>
    </location>
</feature>
<protein>
    <recommendedName>
        <fullName evidence="7">Penicillin-binding protein transpeptidase domain-containing protein</fullName>
    </recommendedName>
</protein>
<evidence type="ECO:0000259" key="7">
    <source>
        <dbReference type="Pfam" id="PF00905"/>
    </source>
</evidence>
<feature type="transmembrane region" description="Helical" evidence="6">
    <location>
        <begin position="176"/>
        <end position="197"/>
    </location>
</feature>
<feature type="transmembrane region" description="Helical" evidence="6">
    <location>
        <begin position="513"/>
        <end position="536"/>
    </location>
</feature>
<evidence type="ECO:0000256" key="5">
    <source>
        <dbReference type="ARBA" id="ARBA00023136"/>
    </source>
</evidence>
<keyword evidence="5 6" id="KW-0472">Membrane</keyword>
<dbReference type="AlphaFoldDB" id="A0A538SLT0"/>
<feature type="transmembrane region" description="Helical" evidence="6">
    <location>
        <begin position="618"/>
        <end position="636"/>
    </location>
</feature>
<feature type="transmembrane region" description="Helical" evidence="6">
    <location>
        <begin position="34"/>
        <end position="54"/>
    </location>
</feature>
<reference evidence="8 9" key="1">
    <citation type="journal article" date="2019" name="Nat. Microbiol.">
        <title>Mediterranean grassland soil C-N compound turnover is dependent on rainfall and depth, and is mediated by genomically divergent microorganisms.</title>
        <authorList>
            <person name="Diamond S."/>
            <person name="Andeer P.F."/>
            <person name="Li Z."/>
            <person name="Crits-Christoph A."/>
            <person name="Burstein D."/>
            <person name="Anantharaman K."/>
            <person name="Lane K.R."/>
            <person name="Thomas B.C."/>
            <person name="Pan C."/>
            <person name="Northen T.R."/>
            <person name="Banfield J.F."/>
        </authorList>
    </citation>
    <scope>NUCLEOTIDE SEQUENCE [LARGE SCALE GENOMIC DNA]</scope>
    <source>
        <strain evidence="8">WS_3</strain>
    </source>
</reference>
<dbReference type="Pfam" id="PF01098">
    <property type="entry name" value="FTSW_RODA_SPOVE"/>
    <property type="match status" value="1"/>
</dbReference>
<feature type="transmembrane region" description="Helical" evidence="6">
    <location>
        <begin position="440"/>
        <end position="461"/>
    </location>
</feature>
<dbReference type="InterPro" id="IPR001182">
    <property type="entry name" value="FtsW/RodA"/>
</dbReference>
<feature type="transmembrane region" description="Helical" evidence="6">
    <location>
        <begin position="346"/>
        <end position="367"/>
    </location>
</feature>
<accession>A0A538SLT0</accession>
<comment type="caution">
    <text evidence="8">The sequence shown here is derived from an EMBL/GenBank/DDBJ whole genome shotgun (WGS) entry which is preliminary data.</text>
</comment>
<sequence length="1173" mass="123776">MSAVLEARGRTTLSTAAERRRGRAWLGAFQPDRLVPMGLALAVALAGIAMVYPAKSTSFAAARRALRSGEWRNLNAVRGPAELDQVLRALVTEPAERAFVARRIFQELPAGGARRPLENVGALAAIRLSAVPLAARGDLPGLSARAAAARGATISLLTPEQFQALKPLLVVRTGGAFRGAFLLNVLILLGAFVLMQVGLHLTGRSGDRFLLPVALILSAIGFVMIVSLRDPLRDQMLFTRFAQGALLGGLALVACSLPIYERSVLRRLAFLPLLGALGLSLALVLFGSGPAGSDAKVNLLGTQPMELIRLLLVLFLAGYFSSRWVLLRELDERPLGDSSWLRGLRLPRLHHVLPVAIGVAVSIAFFFVQRDLGPALLLGALFLSLYAVTRREVGLAALGLAAVLGAFALSHAIGFPRTVSLRTAMWLDPWENGLARGDQIAHALWAFASGGLSGTGLGLGAPAMVPAAHTDLILAATGEELGFVGLLACLTLYAMLVIRGFRIARRAPEAYTMFLALGLTLGLGLQTLLIAAGVTGLLPLTGVVTPFLCYGRSAQIIHFATLGILWSLSASGAAAAGGAAVSEARGRLSLAGPRPRSGPPSPAAPRALDLAFGRPRGALLAVLGAAALVVLGKLSWVQVARADRTFARGSLALQADGEHRFEYNPRLRLVAAQIPRGNVFDRNGVLLATSRWKDLTDRRSDLERLGVDLDRACLATDERHYPFGGLTYHLLGDLVSRRNWGATNTSFVERSHDAFLSGFDDHATVVTLRDPATREPRRLLRRDLSGLVPLWRHRHEPGHPSVRAVMSRSRDLTLTIDVRLQTRAAALLREQVVAAGLERGSLVVLDPDNGELLACVSYPWPTGPLRGDARLAVAAAGLGAGGTVEARPAAAGSAAASEIADSRVDPAASPLMDRARFGLYPPGSTFKVVTAAAALTENPALARARFVCRRLGGGRVGAVVEGRLVRDDVADEPHGAIAMEQATVASCNAYYAQLGRQIGWAALSGMGNKFEIAMGHPNGEAAERAHAVESAYGQAQVVATPLGMARVAAAIAAGGRLPAATAVREPTARRSVENAVIDARTAEAIGGMMRGVVTRGTARRIAGVFPPIAGKTGTAEIENAPSHAWFIGYAPFGQARRRIAFSILLENGGYGGARATELAGRIVAEARRLGIIG</sequence>
<comment type="subcellular location">
    <subcellularLocation>
        <location evidence="1">Membrane</location>
        <topology evidence="1">Multi-pass membrane protein</topology>
    </subcellularLocation>
</comment>
<proteinExistence type="predicted"/>
<dbReference type="GO" id="GO:0005886">
    <property type="term" value="C:plasma membrane"/>
    <property type="evidence" value="ECO:0007669"/>
    <property type="project" value="TreeGrafter"/>
</dbReference>
<name>A0A538SLT0_UNCEI</name>
<keyword evidence="3" id="KW-0133">Cell shape</keyword>
<dbReference type="InterPro" id="IPR001460">
    <property type="entry name" value="PCN-bd_Tpept"/>
</dbReference>
<evidence type="ECO:0000256" key="3">
    <source>
        <dbReference type="ARBA" id="ARBA00022960"/>
    </source>
</evidence>
<feature type="transmembrane region" description="Helical" evidence="6">
    <location>
        <begin position="241"/>
        <end position="260"/>
    </location>
</feature>
<dbReference type="Proteomes" id="UP000320184">
    <property type="component" value="Unassembled WGS sequence"/>
</dbReference>
<feature type="transmembrane region" description="Helical" evidence="6">
    <location>
        <begin position="372"/>
        <end position="389"/>
    </location>
</feature>
<gene>
    <name evidence="8" type="ORF">E6K73_03110</name>
</gene>
<feature type="transmembrane region" description="Helical" evidence="6">
    <location>
        <begin position="481"/>
        <end position="501"/>
    </location>
</feature>
<evidence type="ECO:0000313" key="9">
    <source>
        <dbReference type="Proteomes" id="UP000320184"/>
    </source>
</evidence>
<dbReference type="GO" id="GO:0071972">
    <property type="term" value="F:peptidoglycan L,D-transpeptidase activity"/>
    <property type="evidence" value="ECO:0007669"/>
    <property type="project" value="TreeGrafter"/>
</dbReference>
<dbReference type="EMBL" id="VBOT01000036">
    <property type="protein sequence ID" value="TMQ52340.1"/>
    <property type="molecule type" value="Genomic_DNA"/>
</dbReference>
<feature type="transmembrane region" description="Helical" evidence="6">
    <location>
        <begin position="395"/>
        <end position="419"/>
    </location>
</feature>